<gene>
    <name evidence="1" type="ORF">HGP29_02275</name>
</gene>
<proteinExistence type="predicted"/>
<reference evidence="1 2" key="1">
    <citation type="submission" date="2020-04" db="EMBL/GenBank/DDBJ databases">
        <title>Flammeovirga sp. SR4, a novel species isolated from seawater.</title>
        <authorList>
            <person name="Wang X."/>
        </authorList>
    </citation>
    <scope>NUCLEOTIDE SEQUENCE [LARGE SCALE GENOMIC DNA]</scope>
    <source>
        <strain evidence="1 2">SR4</strain>
    </source>
</reference>
<comment type="caution">
    <text evidence="1">The sequence shown here is derived from an EMBL/GenBank/DDBJ whole genome shotgun (WGS) entry which is preliminary data.</text>
</comment>
<evidence type="ECO:0000313" key="2">
    <source>
        <dbReference type="Proteomes" id="UP000585050"/>
    </source>
</evidence>
<evidence type="ECO:0000313" key="1">
    <source>
        <dbReference type="EMBL" id="NLR90010.1"/>
    </source>
</evidence>
<sequence>MKTSITKTERAFLRSEYKRYSDELKDQIRLDSTSNDGINAQEQKKQIIAIIKRILFTEVHNGEVDILADLYIAQNDAYGLNSMILEKTFTQQLLNLN</sequence>
<dbReference type="EMBL" id="JABAIL010000001">
    <property type="protein sequence ID" value="NLR90010.1"/>
    <property type="molecule type" value="Genomic_DNA"/>
</dbReference>
<organism evidence="1 2">
    <name type="scientific">Flammeovirga agarivorans</name>
    <dbReference type="NCBI Taxonomy" id="2726742"/>
    <lineage>
        <taxon>Bacteria</taxon>
        <taxon>Pseudomonadati</taxon>
        <taxon>Bacteroidota</taxon>
        <taxon>Cytophagia</taxon>
        <taxon>Cytophagales</taxon>
        <taxon>Flammeovirgaceae</taxon>
        <taxon>Flammeovirga</taxon>
    </lineage>
</organism>
<accession>A0A7X8SGY2</accession>
<name>A0A7X8SGY2_9BACT</name>
<dbReference type="AlphaFoldDB" id="A0A7X8SGY2"/>
<keyword evidence="2" id="KW-1185">Reference proteome</keyword>
<protein>
    <submittedName>
        <fullName evidence="1">Uncharacterized protein</fullName>
    </submittedName>
</protein>
<dbReference type="RefSeq" id="WP_168880691.1">
    <property type="nucleotide sequence ID" value="NZ_JABAIL010000001.1"/>
</dbReference>
<dbReference type="Proteomes" id="UP000585050">
    <property type="component" value="Unassembled WGS sequence"/>
</dbReference>